<dbReference type="PANTHER" id="PTHR31904:SF1">
    <property type="entry name" value="BYPASS OF STOP CODON PROTEIN 5-RELATED"/>
    <property type="match status" value="1"/>
</dbReference>
<evidence type="ECO:0000313" key="2">
    <source>
        <dbReference type="EMBL" id="KAJ5174272.1"/>
    </source>
</evidence>
<dbReference type="InterPro" id="IPR022794">
    <property type="entry name" value="Bul1_C"/>
</dbReference>
<reference evidence="2" key="2">
    <citation type="journal article" date="2023" name="IMA Fungus">
        <title>Comparative genomic study of the Penicillium genus elucidates a diverse pangenome and 15 lateral gene transfer events.</title>
        <authorList>
            <person name="Petersen C."/>
            <person name="Sorensen T."/>
            <person name="Nielsen M.R."/>
            <person name="Sondergaard T.E."/>
            <person name="Sorensen J.L."/>
            <person name="Fitzpatrick D.A."/>
            <person name="Frisvad J.C."/>
            <person name="Nielsen K.L."/>
        </authorList>
    </citation>
    <scope>NUCLEOTIDE SEQUENCE</scope>
    <source>
        <strain evidence="2">IBT 26290</strain>
    </source>
</reference>
<comment type="caution">
    <text evidence="2">The sequence shown here is derived from an EMBL/GenBank/DDBJ whole genome shotgun (WGS) entry which is preliminary data.</text>
</comment>
<proteinExistence type="predicted"/>
<gene>
    <name evidence="2" type="ORF">N7482_000149</name>
</gene>
<dbReference type="PANTHER" id="PTHR31904">
    <property type="entry name" value="BYPASS OF STOP CODON PROTEIN 5-RELATED"/>
    <property type="match status" value="1"/>
</dbReference>
<accession>A0A9W9LSV4</accession>
<reference evidence="2" key="1">
    <citation type="submission" date="2022-11" db="EMBL/GenBank/DDBJ databases">
        <authorList>
            <person name="Petersen C."/>
        </authorList>
    </citation>
    <scope>NUCLEOTIDE SEQUENCE</scope>
    <source>
        <strain evidence="2">IBT 26290</strain>
    </source>
</reference>
<dbReference type="GeneID" id="81421450"/>
<dbReference type="OrthoDB" id="2283785at2759"/>
<sequence>MAARSIMSHGSETLDLFTCRSQPKIEIELVGQVPGLVNSYTTGDLIEGTAKITVDHETRFDKVEIMFQGTSHTAVERASCPGRTGSQHMFLKLRQPIEESEYPFPRILEAGRSYDFPFTFVVPDRLLPQVCTHARTNVHIHHAHTMLPPTLGDPMIAGNGKTLLDDMVPDMSQISYIVRAAVLKRSRTDSHNLKTLANLAKKVRIIPTVEEEPPINVVDHPVYCTRKEKNVKRGFLRGKLGRLLASAPQPKPIRLLPPSCESSDTVSTMTTVQLRFDPVDDEQPPRLGSMTSKIKASTFYSAGPWDDFPSQSSTAAFSQTGRGLFTESVPLSNMCVGSAKWVKHSASTECERRDSLQSTTSDDSTVSSASFSGDTYYTASVVVPISLPSNKTFVPTFHSCLMSRTYSLELSLTYHTPSTNVLTPTISLRLPIQVITPKYVESFKSDLGMSVTQEELDEFFQPHSGAPRSEPVVDVSLGPPGYSETVLSSRFRGVRATH</sequence>
<evidence type="ECO:0000313" key="3">
    <source>
        <dbReference type="Proteomes" id="UP001149163"/>
    </source>
</evidence>
<protein>
    <recommendedName>
        <fullName evidence="1">Bul1 C-terminal domain-containing protein</fullName>
    </recommendedName>
</protein>
<dbReference type="InterPro" id="IPR014752">
    <property type="entry name" value="Arrestin-like_C"/>
</dbReference>
<dbReference type="Pfam" id="PF04426">
    <property type="entry name" value="Bul1_C"/>
    <property type="match status" value="1"/>
</dbReference>
<name>A0A9W9LSV4_9EURO</name>
<feature type="domain" description="Bul1 C-terminal" evidence="1">
    <location>
        <begin position="346"/>
        <end position="419"/>
    </location>
</feature>
<dbReference type="RefSeq" id="XP_056545880.1">
    <property type="nucleotide sequence ID" value="XM_056682274.1"/>
</dbReference>
<keyword evidence="3" id="KW-1185">Reference proteome</keyword>
<dbReference type="AlphaFoldDB" id="A0A9W9LSV4"/>
<dbReference type="Proteomes" id="UP001149163">
    <property type="component" value="Unassembled WGS sequence"/>
</dbReference>
<evidence type="ECO:0000259" key="1">
    <source>
        <dbReference type="Pfam" id="PF04426"/>
    </source>
</evidence>
<organism evidence="2 3">
    <name type="scientific">Penicillium canariense</name>
    <dbReference type="NCBI Taxonomy" id="189055"/>
    <lineage>
        <taxon>Eukaryota</taxon>
        <taxon>Fungi</taxon>
        <taxon>Dikarya</taxon>
        <taxon>Ascomycota</taxon>
        <taxon>Pezizomycotina</taxon>
        <taxon>Eurotiomycetes</taxon>
        <taxon>Eurotiomycetidae</taxon>
        <taxon>Eurotiales</taxon>
        <taxon>Aspergillaceae</taxon>
        <taxon>Penicillium</taxon>
    </lineage>
</organism>
<dbReference type="EMBL" id="JAPQKN010000001">
    <property type="protein sequence ID" value="KAJ5174272.1"/>
    <property type="molecule type" value="Genomic_DNA"/>
</dbReference>
<dbReference type="Gene3D" id="2.60.40.640">
    <property type="match status" value="1"/>
</dbReference>
<dbReference type="InterPro" id="IPR039634">
    <property type="entry name" value="Bul1-like"/>
</dbReference>